<dbReference type="CDD" id="cd00082">
    <property type="entry name" value="HisKA"/>
    <property type="match status" value="1"/>
</dbReference>
<dbReference type="PANTHER" id="PTHR43065">
    <property type="entry name" value="SENSOR HISTIDINE KINASE"/>
    <property type="match status" value="1"/>
</dbReference>
<dbReference type="Pfam" id="PF00512">
    <property type="entry name" value="HisKA"/>
    <property type="match status" value="1"/>
</dbReference>
<keyword evidence="3" id="KW-0597">Phosphoprotein</keyword>
<dbReference type="SUPFAM" id="SSF47384">
    <property type="entry name" value="Homodimeric domain of signal transducing histidine kinase"/>
    <property type="match status" value="1"/>
</dbReference>
<dbReference type="Gene3D" id="3.30.565.10">
    <property type="entry name" value="Histidine kinase-like ATPase, C-terminal domain"/>
    <property type="match status" value="1"/>
</dbReference>
<keyword evidence="6" id="KW-1185">Reference proteome</keyword>
<dbReference type="InterPro" id="IPR004358">
    <property type="entry name" value="Sig_transdc_His_kin-like_C"/>
</dbReference>
<dbReference type="EC" id="2.7.13.3" evidence="2"/>
<comment type="caution">
    <text evidence="5">The sequence shown here is derived from an EMBL/GenBank/DDBJ whole genome shotgun (WGS) entry which is preliminary data.</text>
</comment>
<dbReference type="SUPFAM" id="SSF55874">
    <property type="entry name" value="ATPase domain of HSP90 chaperone/DNA topoisomerase II/histidine kinase"/>
    <property type="match status" value="1"/>
</dbReference>
<evidence type="ECO:0000313" key="5">
    <source>
        <dbReference type="EMBL" id="MFC6761683.1"/>
    </source>
</evidence>
<dbReference type="SMART" id="SM00388">
    <property type="entry name" value="HisKA"/>
    <property type="match status" value="1"/>
</dbReference>
<keyword evidence="5" id="KW-0547">Nucleotide-binding</keyword>
<evidence type="ECO:0000256" key="1">
    <source>
        <dbReference type="ARBA" id="ARBA00000085"/>
    </source>
</evidence>
<feature type="domain" description="Histidine kinase" evidence="4">
    <location>
        <begin position="77"/>
        <end position="284"/>
    </location>
</feature>
<dbReference type="Gene3D" id="1.10.287.130">
    <property type="match status" value="1"/>
</dbReference>
<keyword evidence="5" id="KW-0067">ATP-binding</keyword>
<proteinExistence type="predicted"/>
<reference evidence="6" key="1">
    <citation type="journal article" date="2019" name="Int. J. Syst. Evol. Microbiol.">
        <title>The Global Catalogue of Microorganisms (GCM) 10K type strain sequencing project: providing services to taxonomists for standard genome sequencing and annotation.</title>
        <authorList>
            <consortium name="The Broad Institute Genomics Platform"/>
            <consortium name="The Broad Institute Genome Sequencing Center for Infectious Disease"/>
            <person name="Wu L."/>
            <person name="Ma J."/>
        </authorList>
    </citation>
    <scope>NUCLEOTIDE SEQUENCE [LARGE SCALE GENOMIC DNA]</scope>
    <source>
        <strain evidence="6">CCUG 66188</strain>
    </source>
</reference>
<evidence type="ECO:0000259" key="4">
    <source>
        <dbReference type="PROSITE" id="PS50109"/>
    </source>
</evidence>
<dbReference type="InterPro" id="IPR003661">
    <property type="entry name" value="HisK_dim/P_dom"/>
</dbReference>
<accession>A0ABW2B8J7</accession>
<comment type="catalytic activity">
    <reaction evidence="1">
        <text>ATP + protein L-histidine = ADP + protein N-phospho-L-histidine.</text>
        <dbReference type="EC" id="2.7.13.3"/>
    </reaction>
</comment>
<dbReference type="PRINTS" id="PR00344">
    <property type="entry name" value="BCTRLSENSOR"/>
</dbReference>
<name>A0ABW2B8J7_9RHOB</name>
<sequence>MEDLLAQSPFELRETAVTAAGYLEYESAAGHVMELRRSPFPEGGAVWLFSEVTERRLVDARLAEIQRVETLGKVTGEVAHDFGNILSTISGNLHLLESAEGDAARRLRARIEDAVDLGVTLTERLLAFARKQHLEPQRTDIVDLLHAMHDLLEIALPETVTLTVTAPDGPIWATIDPGQLESAILNLCVNAGQAISSSGHIEISVTEREDGHIALIVADDGHGMSAEALRYATEPFFTARRDGSGTGLGLSMVDGFVHQSGGSLHIASVPEEGTRVTLLFPRRLRKLP</sequence>
<dbReference type="SMART" id="SM00387">
    <property type="entry name" value="HATPase_c"/>
    <property type="match status" value="1"/>
</dbReference>
<dbReference type="InterPro" id="IPR036097">
    <property type="entry name" value="HisK_dim/P_sf"/>
</dbReference>
<dbReference type="InterPro" id="IPR005467">
    <property type="entry name" value="His_kinase_dom"/>
</dbReference>
<dbReference type="Pfam" id="PF02518">
    <property type="entry name" value="HATPase_c"/>
    <property type="match status" value="1"/>
</dbReference>
<organism evidence="5 6">
    <name type="scientific">Sulfitobacter porphyrae</name>
    <dbReference type="NCBI Taxonomy" id="1246864"/>
    <lineage>
        <taxon>Bacteria</taxon>
        <taxon>Pseudomonadati</taxon>
        <taxon>Pseudomonadota</taxon>
        <taxon>Alphaproteobacteria</taxon>
        <taxon>Rhodobacterales</taxon>
        <taxon>Roseobacteraceae</taxon>
        <taxon>Sulfitobacter</taxon>
    </lineage>
</organism>
<dbReference type="PROSITE" id="PS50109">
    <property type="entry name" value="HIS_KIN"/>
    <property type="match status" value="1"/>
</dbReference>
<dbReference type="Proteomes" id="UP001596353">
    <property type="component" value="Unassembled WGS sequence"/>
</dbReference>
<gene>
    <name evidence="5" type="ORF">ACFQFQ_22965</name>
</gene>
<dbReference type="GO" id="GO:0005524">
    <property type="term" value="F:ATP binding"/>
    <property type="evidence" value="ECO:0007669"/>
    <property type="project" value="UniProtKB-KW"/>
</dbReference>
<evidence type="ECO:0000313" key="6">
    <source>
        <dbReference type="Proteomes" id="UP001596353"/>
    </source>
</evidence>
<protein>
    <recommendedName>
        <fullName evidence="2">histidine kinase</fullName>
        <ecNumber evidence="2">2.7.13.3</ecNumber>
    </recommendedName>
</protein>
<dbReference type="EMBL" id="JBHSWG010000003">
    <property type="protein sequence ID" value="MFC6761683.1"/>
    <property type="molecule type" value="Genomic_DNA"/>
</dbReference>
<evidence type="ECO:0000256" key="3">
    <source>
        <dbReference type="ARBA" id="ARBA00022553"/>
    </source>
</evidence>
<dbReference type="InterPro" id="IPR036890">
    <property type="entry name" value="HATPase_C_sf"/>
</dbReference>
<dbReference type="PANTHER" id="PTHR43065:SF49">
    <property type="entry name" value="HISTIDINE KINASE"/>
    <property type="match status" value="1"/>
</dbReference>
<evidence type="ECO:0000256" key="2">
    <source>
        <dbReference type="ARBA" id="ARBA00012438"/>
    </source>
</evidence>
<dbReference type="InterPro" id="IPR003594">
    <property type="entry name" value="HATPase_dom"/>
</dbReference>